<keyword evidence="2" id="KW-1015">Disulfide bond</keyword>
<dbReference type="EMBL" id="MU825397">
    <property type="protein sequence ID" value="KAJ7393655.1"/>
    <property type="molecule type" value="Genomic_DNA"/>
</dbReference>
<dbReference type="InterPro" id="IPR043504">
    <property type="entry name" value="Peptidase_S1_PA_chymotrypsin"/>
</dbReference>
<dbReference type="PROSITE" id="PS50240">
    <property type="entry name" value="TRYPSIN_DOM"/>
    <property type="match status" value="1"/>
</dbReference>
<feature type="domain" description="Peptidase S1" evidence="6">
    <location>
        <begin position="90"/>
        <end position="141"/>
    </location>
</feature>
<dbReference type="Pfam" id="PF01549">
    <property type="entry name" value="ShK"/>
    <property type="match status" value="1"/>
</dbReference>
<evidence type="ECO:0000259" key="6">
    <source>
        <dbReference type="PROSITE" id="PS50240"/>
    </source>
</evidence>
<evidence type="ECO:0000256" key="2">
    <source>
        <dbReference type="ARBA" id="ARBA00023157"/>
    </source>
</evidence>
<dbReference type="PANTHER" id="PTHR24252:SF7">
    <property type="entry name" value="HYALIN"/>
    <property type="match status" value="1"/>
</dbReference>
<keyword evidence="5" id="KW-0732">Signal</keyword>
<dbReference type="InterPro" id="IPR018114">
    <property type="entry name" value="TRYPSIN_HIS"/>
</dbReference>
<sequence>MKLFVVLALLAGVVVDEINACRDISNRCGRYATKKNCESNSFIRRRCQKSCGLCGGPAPSTERPRPPVNTDEPPPLPPSGQCGSRPNTRIVGGKEAAPGSWPWQAMLRTPSGFGFCGGTLIHPQWVLTASHCVDKKGPIKS</sequence>
<proteinExistence type="predicted"/>
<evidence type="ECO:0008006" key="10">
    <source>
        <dbReference type="Google" id="ProtNLM"/>
    </source>
</evidence>
<dbReference type="Pfam" id="PF00089">
    <property type="entry name" value="Trypsin"/>
    <property type="match status" value="1"/>
</dbReference>
<dbReference type="SMART" id="SM00254">
    <property type="entry name" value="ShKT"/>
    <property type="match status" value="1"/>
</dbReference>
<evidence type="ECO:0000259" key="7">
    <source>
        <dbReference type="PROSITE" id="PS51670"/>
    </source>
</evidence>
<evidence type="ECO:0000256" key="1">
    <source>
        <dbReference type="ARBA" id="ARBA00022656"/>
    </source>
</evidence>
<dbReference type="AlphaFoldDB" id="A0A9X0A5Q0"/>
<feature type="chain" id="PRO_5040912415" description="ShKT domain-containing protein" evidence="5">
    <location>
        <begin position="21"/>
        <end position="141"/>
    </location>
</feature>
<evidence type="ECO:0000256" key="5">
    <source>
        <dbReference type="SAM" id="SignalP"/>
    </source>
</evidence>
<reference evidence="8" key="1">
    <citation type="submission" date="2023-01" db="EMBL/GenBank/DDBJ databases">
        <title>Genome assembly of the deep-sea coral Lophelia pertusa.</title>
        <authorList>
            <person name="Herrera S."/>
            <person name="Cordes E."/>
        </authorList>
    </citation>
    <scope>NUCLEOTIDE SEQUENCE</scope>
    <source>
        <strain evidence="8">USNM1676648</strain>
        <tissue evidence="8">Polyp</tissue>
    </source>
</reference>
<feature type="signal peptide" evidence="5">
    <location>
        <begin position="1"/>
        <end position="20"/>
    </location>
</feature>
<dbReference type="GO" id="GO:0090729">
    <property type="term" value="F:toxin activity"/>
    <property type="evidence" value="ECO:0007669"/>
    <property type="project" value="UniProtKB-KW"/>
</dbReference>
<dbReference type="InterPro" id="IPR009003">
    <property type="entry name" value="Peptidase_S1_PA"/>
</dbReference>
<accession>A0A9X0A5Q0</accession>
<dbReference type="PROSITE" id="PS51670">
    <property type="entry name" value="SHKT"/>
    <property type="match status" value="1"/>
</dbReference>
<dbReference type="PANTHER" id="PTHR24252">
    <property type="entry name" value="ACROSIN-RELATED"/>
    <property type="match status" value="1"/>
</dbReference>
<keyword evidence="1" id="KW-0800">Toxin</keyword>
<feature type="region of interest" description="Disordered" evidence="4">
    <location>
        <begin position="55"/>
        <end position="98"/>
    </location>
</feature>
<evidence type="ECO:0000256" key="3">
    <source>
        <dbReference type="PROSITE-ProRule" id="PRU01005"/>
    </source>
</evidence>
<dbReference type="SUPFAM" id="SSF50494">
    <property type="entry name" value="Trypsin-like serine proteases"/>
    <property type="match status" value="1"/>
</dbReference>
<evidence type="ECO:0000256" key="4">
    <source>
        <dbReference type="SAM" id="MobiDB-lite"/>
    </source>
</evidence>
<dbReference type="Gene3D" id="2.40.10.10">
    <property type="entry name" value="Trypsin-like serine proteases"/>
    <property type="match status" value="2"/>
</dbReference>
<comment type="caution">
    <text evidence="8">The sequence shown here is derived from an EMBL/GenBank/DDBJ whole genome shotgun (WGS) entry which is preliminary data.</text>
</comment>
<dbReference type="PROSITE" id="PS00134">
    <property type="entry name" value="TRYPSIN_HIS"/>
    <property type="match status" value="1"/>
</dbReference>
<comment type="caution">
    <text evidence="3">Lacks conserved residue(s) required for the propagation of feature annotation.</text>
</comment>
<gene>
    <name evidence="8" type="ORF">OS493_003311</name>
</gene>
<evidence type="ECO:0000313" key="8">
    <source>
        <dbReference type="EMBL" id="KAJ7393655.1"/>
    </source>
</evidence>
<dbReference type="Proteomes" id="UP001163046">
    <property type="component" value="Unassembled WGS sequence"/>
</dbReference>
<dbReference type="GO" id="GO:0004252">
    <property type="term" value="F:serine-type endopeptidase activity"/>
    <property type="evidence" value="ECO:0007669"/>
    <property type="project" value="InterPro"/>
</dbReference>
<protein>
    <recommendedName>
        <fullName evidence="10">ShKT domain-containing protein</fullName>
    </recommendedName>
</protein>
<dbReference type="GO" id="GO:0006508">
    <property type="term" value="P:proteolysis"/>
    <property type="evidence" value="ECO:0007669"/>
    <property type="project" value="InterPro"/>
</dbReference>
<name>A0A9X0A5Q0_9CNID</name>
<dbReference type="OrthoDB" id="6380398at2759"/>
<feature type="domain" description="ShKT" evidence="7">
    <location>
        <begin position="21"/>
        <end position="54"/>
    </location>
</feature>
<dbReference type="InterPro" id="IPR001254">
    <property type="entry name" value="Trypsin_dom"/>
</dbReference>
<dbReference type="InterPro" id="IPR003582">
    <property type="entry name" value="ShKT_dom"/>
</dbReference>
<evidence type="ECO:0000313" key="9">
    <source>
        <dbReference type="Proteomes" id="UP001163046"/>
    </source>
</evidence>
<organism evidence="8 9">
    <name type="scientific">Desmophyllum pertusum</name>
    <dbReference type="NCBI Taxonomy" id="174260"/>
    <lineage>
        <taxon>Eukaryota</taxon>
        <taxon>Metazoa</taxon>
        <taxon>Cnidaria</taxon>
        <taxon>Anthozoa</taxon>
        <taxon>Hexacorallia</taxon>
        <taxon>Scleractinia</taxon>
        <taxon>Caryophylliina</taxon>
        <taxon>Caryophylliidae</taxon>
        <taxon>Desmophyllum</taxon>
    </lineage>
</organism>
<keyword evidence="9" id="KW-1185">Reference proteome</keyword>